<organism evidence="2 3">
    <name type="scientific">Paracoccus solventivorans</name>
    <dbReference type="NCBI Taxonomy" id="53463"/>
    <lineage>
        <taxon>Bacteria</taxon>
        <taxon>Pseudomonadati</taxon>
        <taxon>Pseudomonadota</taxon>
        <taxon>Alphaproteobacteria</taxon>
        <taxon>Rhodobacterales</taxon>
        <taxon>Paracoccaceae</taxon>
        <taxon>Paracoccus</taxon>
    </lineage>
</organism>
<accession>A0A1M7EED9</accession>
<dbReference type="STRING" id="53463.SAMN05444389_10235"/>
<evidence type="ECO:0000313" key="3">
    <source>
        <dbReference type="Proteomes" id="UP000184444"/>
    </source>
</evidence>
<dbReference type="EMBL" id="FRCK01000002">
    <property type="protein sequence ID" value="SHL89699.1"/>
    <property type="molecule type" value="Genomic_DNA"/>
</dbReference>
<keyword evidence="2" id="KW-0808">Transferase</keyword>
<dbReference type="Gene3D" id="3.40.50.300">
    <property type="entry name" value="P-loop containing nucleotide triphosphate hydrolases"/>
    <property type="match status" value="1"/>
</dbReference>
<feature type="region of interest" description="Disordered" evidence="1">
    <location>
        <begin position="1"/>
        <end position="20"/>
    </location>
</feature>
<reference evidence="3" key="1">
    <citation type="submission" date="2016-11" db="EMBL/GenBank/DDBJ databases">
        <authorList>
            <person name="Varghese N."/>
            <person name="Submissions S."/>
        </authorList>
    </citation>
    <scope>NUCLEOTIDE SEQUENCE [LARGE SCALE GENOMIC DNA]</scope>
    <source>
        <strain evidence="3">DSM 6637</strain>
    </source>
</reference>
<name>A0A1M7EED9_9RHOB</name>
<evidence type="ECO:0000313" key="2">
    <source>
        <dbReference type="EMBL" id="SHL89699.1"/>
    </source>
</evidence>
<protein>
    <submittedName>
        <fullName evidence="2">Sulfotransferase family protein</fullName>
    </submittedName>
</protein>
<keyword evidence="3" id="KW-1185">Reference proteome</keyword>
<dbReference type="Proteomes" id="UP000184444">
    <property type="component" value="Unassembled WGS sequence"/>
</dbReference>
<dbReference type="GO" id="GO:0016740">
    <property type="term" value="F:transferase activity"/>
    <property type="evidence" value="ECO:0007669"/>
    <property type="project" value="UniProtKB-KW"/>
</dbReference>
<gene>
    <name evidence="2" type="ORF">SAMN05444389_10235</name>
</gene>
<dbReference type="AlphaFoldDB" id="A0A1M7EED9"/>
<dbReference type="InterPro" id="IPR027417">
    <property type="entry name" value="P-loop_NTPase"/>
</dbReference>
<sequence>MWTRNQQNRPAAPAPAPEPGPRPVIVHYHLYKNAGTSFDHVLRHNFGARHECFDGPYPFFTIDQEQLDRIIMRRPETAAFSSHQVVLPQPSSLEYRVFAALFLRNPFLRIASIYRFKRGPERGDGVPLAALPPGELPAALADCGLAEPPPFDMTSTGIAARQHDFAGWVAHCLATPAETVHVSNAQTRFLAAPFRSRPLLRRSGTGIEYDLATALRMLAGVELLGRAESFESDVARFGAILAAHGLALTLPAQTRHNVTRQDAASTDAQVAAVLDPLPQALRDRLVRANAQDLALYDRASALISRDHRP</sequence>
<proteinExistence type="predicted"/>
<evidence type="ECO:0000256" key="1">
    <source>
        <dbReference type="SAM" id="MobiDB-lite"/>
    </source>
</evidence>